<protein>
    <submittedName>
        <fullName evidence="2">Uncharacterized protein</fullName>
    </submittedName>
</protein>
<dbReference type="OrthoDB" id="193865at2759"/>
<evidence type="ECO:0000313" key="2">
    <source>
        <dbReference type="EMBL" id="OLP94822.1"/>
    </source>
</evidence>
<dbReference type="AlphaFoldDB" id="A0A1Q9DI26"/>
<accession>A0A1Q9DI26</accession>
<evidence type="ECO:0000313" key="3">
    <source>
        <dbReference type="Proteomes" id="UP000186817"/>
    </source>
</evidence>
<evidence type="ECO:0000256" key="1">
    <source>
        <dbReference type="SAM" id="Coils"/>
    </source>
</evidence>
<dbReference type="EMBL" id="LSRX01000527">
    <property type="protein sequence ID" value="OLP94822.1"/>
    <property type="molecule type" value="Genomic_DNA"/>
</dbReference>
<sequence>MASQDSYLPLMKSDGTSLVPEFTDEYFKDEPLLVAVFDFDYDLIEEFKTQLAWARFLFNPPAWITTLCCAPCFINANVEWAARAKHVALTHDGIKYVEDKHPTMCGLSCTDSGKVSKTVPYEKITDCDVREPAGTAFCCCIQNVLTEVVVETASSSKETPDLLLEGLEDAHAFKQAVWAMKRFGSGQGASAPAGSSAAPKMNDEGLRQTNFLLTEIREELRTMNVDRLLLKEMLKSWYAQVSEKGPARKVSEIKVAEARLLEEEREKNKALQGQIDAKDAEVKSILRRILQLEDEKVALLKQGSVGAAVVRC</sequence>
<proteinExistence type="predicted"/>
<dbReference type="Proteomes" id="UP000186817">
    <property type="component" value="Unassembled WGS sequence"/>
</dbReference>
<gene>
    <name evidence="2" type="ORF">AK812_SmicGene23117</name>
</gene>
<comment type="caution">
    <text evidence="2">The sequence shown here is derived from an EMBL/GenBank/DDBJ whole genome shotgun (WGS) entry which is preliminary data.</text>
</comment>
<keyword evidence="1" id="KW-0175">Coiled coil</keyword>
<name>A0A1Q9DI26_SYMMI</name>
<organism evidence="2 3">
    <name type="scientific">Symbiodinium microadriaticum</name>
    <name type="common">Dinoflagellate</name>
    <name type="synonym">Zooxanthella microadriatica</name>
    <dbReference type="NCBI Taxonomy" id="2951"/>
    <lineage>
        <taxon>Eukaryota</taxon>
        <taxon>Sar</taxon>
        <taxon>Alveolata</taxon>
        <taxon>Dinophyceae</taxon>
        <taxon>Suessiales</taxon>
        <taxon>Symbiodiniaceae</taxon>
        <taxon>Symbiodinium</taxon>
    </lineage>
</organism>
<reference evidence="2 3" key="1">
    <citation type="submission" date="2016-02" db="EMBL/GenBank/DDBJ databases">
        <title>Genome analysis of coral dinoflagellate symbionts highlights evolutionary adaptations to a symbiotic lifestyle.</title>
        <authorList>
            <person name="Aranda M."/>
            <person name="Li Y."/>
            <person name="Liew Y.J."/>
            <person name="Baumgarten S."/>
            <person name="Simakov O."/>
            <person name="Wilson M."/>
            <person name="Piel J."/>
            <person name="Ashoor H."/>
            <person name="Bougouffa S."/>
            <person name="Bajic V.B."/>
            <person name="Ryu T."/>
            <person name="Ravasi T."/>
            <person name="Bayer T."/>
            <person name="Micklem G."/>
            <person name="Kim H."/>
            <person name="Bhak J."/>
            <person name="Lajeunesse T.C."/>
            <person name="Voolstra C.R."/>
        </authorList>
    </citation>
    <scope>NUCLEOTIDE SEQUENCE [LARGE SCALE GENOMIC DNA]</scope>
    <source>
        <strain evidence="2 3">CCMP2467</strain>
    </source>
</reference>
<dbReference type="OMA" id="CFINANV"/>
<feature type="coiled-coil region" evidence="1">
    <location>
        <begin position="253"/>
        <end position="302"/>
    </location>
</feature>
<keyword evidence="3" id="KW-1185">Reference proteome</keyword>